<sequence>MYINAYQQGKILKLLYIDFQMLESQHSSLPQFSSQSRFLISQCNQTTYFLQHISLLLHIYYIKSQFQQANFIHKITSTQSGSSIQKSYVKGMFTLFSTQQFSLQSKQYRFLIIYIMMLEILFLHFKWYSNSYYEMILTFQMIIGIRVNLMQLQHFQIIFCLMKRNPYSQSYIIQVNTFLLFVVLQMATIQRLPSNQRRMRSFQNGQIEPFTSIISSGVDKMRCQFRGQLMMAQRDFESFKEMFGHQSDIYQEQFKNQMFLKQFKLG</sequence>
<dbReference type="Proteomes" id="UP000000600">
    <property type="component" value="Unassembled WGS sequence"/>
</dbReference>
<dbReference type="OrthoDB" id="10625179at2759"/>
<accession>A0EID0</accession>
<dbReference type="OMA" id="CHIFQIM"/>
<dbReference type="AlphaFoldDB" id="A0EID0"/>
<dbReference type="KEGG" id="ptm:GSPATT00027400001"/>
<dbReference type="HOGENOM" id="CLU_1047520_0_0_1"/>
<keyword evidence="1" id="KW-1133">Transmembrane helix</keyword>
<feature type="transmembrane region" description="Helical" evidence="1">
    <location>
        <begin position="131"/>
        <end position="149"/>
    </location>
</feature>
<evidence type="ECO:0000313" key="2">
    <source>
        <dbReference type="EMBL" id="CAK95071.1"/>
    </source>
</evidence>
<dbReference type="RefSeq" id="XP_001462444.1">
    <property type="nucleotide sequence ID" value="XM_001462407.1"/>
</dbReference>
<dbReference type="GeneID" id="5008733"/>
<evidence type="ECO:0000256" key="1">
    <source>
        <dbReference type="SAM" id="Phobius"/>
    </source>
</evidence>
<protein>
    <recommendedName>
        <fullName evidence="4">Transmembrane protein</fullName>
    </recommendedName>
</protein>
<dbReference type="InParanoid" id="A0EID0"/>
<keyword evidence="1" id="KW-0472">Membrane</keyword>
<keyword evidence="1" id="KW-0812">Transmembrane</keyword>
<name>A0EID0_PARTE</name>
<feature type="transmembrane region" description="Helical" evidence="1">
    <location>
        <begin position="108"/>
        <end position="125"/>
    </location>
</feature>
<dbReference type="EMBL" id="CT868681">
    <property type="protein sequence ID" value="CAK95071.1"/>
    <property type="molecule type" value="Genomic_DNA"/>
</dbReference>
<organism evidence="2 3">
    <name type="scientific">Paramecium tetraurelia</name>
    <dbReference type="NCBI Taxonomy" id="5888"/>
    <lineage>
        <taxon>Eukaryota</taxon>
        <taxon>Sar</taxon>
        <taxon>Alveolata</taxon>
        <taxon>Ciliophora</taxon>
        <taxon>Intramacronucleata</taxon>
        <taxon>Oligohymenophorea</taxon>
        <taxon>Peniculida</taxon>
        <taxon>Parameciidae</taxon>
        <taxon>Paramecium</taxon>
    </lineage>
</organism>
<keyword evidence="3" id="KW-1185">Reference proteome</keyword>
<evidence type="ECO:0008006" key="4">
    <source>
        <dbReference type="Google" id="ProtNLM"/>
    </source>
</evidence>
<evidence type="ECO:0000313" key="3">
    <source>
        <dbReference type="Proteomes" id="UP000000600"/>
    </source>
</evidence>
<reference evidence="2 3" key="1">
    <citation type="journal article" date="2006" name="Nature">
        <title>Global trends of whole-genome duplications revealed by the ciliate Paramecium tetraurelia.</title>
        <authorList>
            <consortium name="Genoscope"/>
            <person name="Aury J.-M."/>
            <person name="Jaillon O."/>
            <person name="Duret L."/>
            <person name="Noel B."/>
            <person name="Jubin C."/>
            <person name="Porcel B.M."/>
            <person name="Segurens B."/>
            <person name="Daubin V."/>
            <person name="Anthouard V."/>
            <person name="Aiach N."/>
            <person name="Arnaiz O."/>
            <person name="Billaut A."/>
            <person name="Beisson J."/>
            <person name="Blanc I."/>
            <person name="Bouhouche K."/>
            <person name="Camara F."/>
            <person name="Duharcourt S."/>
            <person name="Guigo R."/>
            <person name="Gogendeau D."/>
            <person name="Katinka M."/>
            <person name="Keller A.-M."/>
            <person name="Kissmehl R."/>
            <person name="Klotz C."/>
            <person name="Koll F."/>
            <person name="Le Moue A."/>
            <person name="Lepere C."/>
            <person name="Malinsky S."/>
            <person name="Nowacki M."/>
            <person name="Nowak J.K."/>
            <person name="Plattner H."/>
            <person name="Poulain J."/>
            <person name="Ruiz F."/>
            <person name="Serrano V."/>
            <person name="Zagulski M."/>
            <person name="Dessen P."/>
            <person name="Betermier M."/>
            <person name="Weissenbach J."/>
            <person name="Scarpelli C."/>
            <person name="Schachter V."/>
            <person name="Sperling L."/>
            <person name="Meyer E."/>
            <person name="Cohen J."/>
            <person name="Wincker P."/>
        </authorList>
    </citation>
    <scope>NUCLEOTIDE SEQUENCE [LARGE SCALE GENOMIC DNA]</scope>
    <source>
        <strain evidence="2 3">Stock d4-2</strain>
    </source>
</reference>
<gene>
    <name evidence="2" type="ORF">GSPATT00027400001</name>
</gene>
<feature type="transmembrane region" description="Helical" evidence="1">
    <location>
        <begin position="170"/>
        <end position="189"/>
    </location>
</feature>
<proteinExistence type="predicted"/>